<feature type="transmembrane region" description="Helical" evidence="10">
    <location>
        <begin position="371"/>
        <end position="395"/>
    </location>
</feature>
<dbReference type="InterPro" id="IPR036291">
    <property type="entry name" value="NAD(P)-bd_dom_sf"/>
</dbReference>
<evidence type="ECO:0000256" key="10">
    <source>
        <dbReference type="RuleBase" id="RU363097"/>
    </source>
</evidence>
<dbReference type="Pfam" id="PF07993">
    <property type="entry name" value="NAD_binding_4"/>
    <property type="match status" value="1"/>
</dbReference>
<dbReference type="EnsemblMetazoa" id="AAEL014302-RB">
    <property type="protein sequence ID" value="AAEL014302-PB"/>
    <property type="gene ID" value="AAEL014302"/>
</dbReference>
<dbReference type="GO" id="GO:0016020">
    <property type="term" value="C:membrane"/>
    <property type="evidence" value="ECO:0007669"/>
    <property type="project" value="UniProtKB-SubCell"/>
</dbReference>
<evidence type="ECO:0000256" key="6">
    <source>
        <dbReference type="ARBA" id="ARBA00022989"/>
    </source>
</evidence>
<dbReference type="PANTHER" id="PTHR11011:SF12">
    <property type="entry name" value="FATTY ACYL-COA REDUCTASE"/>
    <property type="match status" value="1"/>
</dbReference>
<feature type="domain" description="Thioester reductase (TE)" evidence="12">
    <location>
        <begin position="37"/>
        <end position="305"/>
    </location>
</feature>
<dbReference type="GO" id="GO:0102965">
    <property type="term" value="F:alcohol-forming long-chain fatty acyl-CoA reductase activity"/>
    <property type="evidence" value="ECO:0007669"/>
    <property type="project" value="UniProtKB-EC"/>
</dbReference>
<evidence type="ECO:0000259" key="12">
    <source>
        <dbReference type="Pfam" id="PF07993"/>
    </source>
</evidence>
<dbReference type="SUPFAM" id="SSF51735">
    <property type="entry name" value="NAD(P)-binding Rossmann-fold domains"/>
    <property type="match status" value="1"/>
</dbReference>
<keyword evidence="10" id="KW-0560">Oxidoreductase</keyword>
<sequence length="522" mass="60117">MIITVLSHHQFKQQISKQVIMSLTPVQKWYAGKTIFVTGGSGFMGKVLLEKLLYACSEIRTIYVLIRPKRGKVPQARLDEWFKLPLFQRIKNQKPEVFKKLVPIQGDITFDGLGISKDDVDRLANEAEIVFHCAATLKLEANLKDAIEMNTVGTKRVLDLCKQMKKLQVLLHLSTAFCYCDKEVLNERVYDFHHSPYDLMRAIEWMDEKTLDLITPNLLKPHPNTYTYSKRLTECLVRDNYPQLPVCIVRPSIVCPADKEPVEGWVDNLNGPVGIMVAGGKGVMRSMLCNGEYNAEVIPVDLAINGLITIAFTIGQMKEMPPEIPVYNVTCRETKRTTWKEVLEMGKATAYEYPFEAGVWYPDGGITTNKFYHTFCVIFFHWLPAYFIDFLMLCFGQKRFMCRFQTMISQGLELLQFFTTRQWDFKSHQYQSIAKNLTPEDFALFDMDIDKIDTKEYLKRIILGGRQYCLKEPLSTLPKARMQLKALWVLDKVAKALMLWLLVWGLLKITGFSEIFGTVDVN</sequence>
<dbReference type="PANTHER" id="PTHR11011">
    <property type="entry name" value="MALE STERILITY PROTEIN 2-RELATED"/>
    <property type="match status" value="1"/>
</dbReference>
<dbReference type="GO" id="GO:0080019">
    <property type="term" value="F:alcohol-forming very long-chain fatty acyl-CoA reductase activity"/>
    <property type="evidence" value="ECO:0007669"/>
    <property type="project" value="InterPro"/>
</dbReference>
<comment type="function">
    <text evidence="10">Catalyzes the reduction of fatty acyl-CoA to fatty alcohols.</text>
</comment>
<evidence type="ECO:0000256" key="8">
    <source>
        <dbReference type="ARBA" id="ARBA00023136"/>
    </source>
</evidence>
<comment type="subcellular location">
    <subcellularLocation>
        <location evidence="1">Membrane</location>
        <topology evidence="1">Multi-pass membrane protein</topology>
    </subcellularLocation>
</comment>
<evidence type="ECO:0000313" key="14">
    <source>
        <dbReference type="Proteomes" id="UP000008820"/>
    </source>
</evidence>
<dbReference type="Proteomes" id="UP000008820">
    <property type="component" value="Chromosome 2"/>
</dbReference>
<feature type="domain" description="Fatty acyl-CoA reductase C-terminal" evidence="11">
    <location>
        <begin position="380"/>
        <end position="472"/>
    </location>
</feature>
<dbReference type="InParanoid" id="A0A6I8TPP6"/>
<dbReference type="InterPro" id="IPR013120">
    <property type="entry name" value="FAR_NAD-bd"/>
</dbReference>
<keyword evidence="3 10" id="KW-0444">Lipid biosynthesis</keyword>
<dbReference type="Gene3D" id="3.40.50.720">
    <property type="entry name" value="NAD(P)-binding Rossmann-like Domain"/>
    <property type="match status" value="1"/>
</dbReference>
<dbReference type="InterPro" id="IPR026055">
    <property type="entry name" value="FAR"/>
</dbReference>
<reference evidence="13" key="2">
    <citation type="submission" date="2020-05" db="UniProtKB">
        <authorList>
            <consortium name="EnsemblMetazoa"/>
        </authorList>
    </citation>
    <scope>IDENTIFICATION</scope>
    <source>
        <strain evidence="13">LVP_AGWG</strain>
    </source>
</reference>
<keyword evidence="5 10" id="KW-0521">NADP</keyword>
<dbReference type="OrthoDB" id="429813at2759"/>
<protein>
    <recommendedName>
        <fullName evidence="10">Fatty acyl-CoA reductase</fullName>
        <ecNumber evidence="10">1.2.1.84</ecNumber>
    </recommendedName>
</protein>
<keyword evidence="8 10" id="KW-0472">Membrane</keyword>
<gene>
    <name evidence="13" type="primary">5564084</name>
</gene>
<evidence type="ECO:0000256" key="7">
    <source>
        <dbReference type="ARBA" id="ARBA00023098"/>
    </source>
</evidence>
<dbReference type="GO" id="GO:0005777">
    <property type="term" value="C:peroxisome"/>
    <property type="evidence" value="ECO:0007669"/>
    <property type="project" value="TreeGrafter"/>
</dbReference>
<keyword evidence="6 10" id="KW-1133">Transmembrane helix</keyword>
<comment type="similarity">
    <text evidence="2 10">Belongs to the fatty acyl-CoA reductase family.</text>
</comment>
<dbReference type="InterPro" id="IPR033640">
    <property type="entry name" value="FAR_C"/>
</dbReference>
<evidence type="ECO:0000256" key="4">
    <source>
        <dbReference type="ARBA" id="ARBA00022692"/>
    </source>
</evidence>
<evidence type="ECO:0000256" key="9">
    <source>
        <dbReference type="ARBA" id="ARBA00052530"/>
    </source>
</evidence>
<proteinExistence type="inferred from homology"/>
<dbReference type="CDD" id="cd09071">
    <property type="entry name" value="FAR_C"/>
    <property type="match status" value="1"/>
</dbReference>
<evidence type="ECO:0000256" key="2">
    <source>
        <dbReference type="ARBA" id="ARBA00005928"/>
    </source>
</evidence>
<dbReference type="EC" id="1.2.1.84" evidence="10"/>
<dbReference type="AlphaFoldDB" id="A0A6I8TPP6"/>
<dbReference type="FunFam" id="3.40.50.720:FF:000143">
    <property type="entry name" value="Fatty acyl-CoA reductase"/>
    <property type="match status" value="1"/>
</dbReference>
<reference evidence="13 14" key="1">
    <citation type="submission" date="2017-06" db="EMBL/GenBank/DDBJ databases">
        <title>Aedes aegypti genome working group (AGWG) sequencing and assembly.</title>
        <authorList>
            <consortium name="Aedes aegypti Genome Working Group (AGWG)"/>
            <person name="Matthews B.J."/>
        </authorList>
    </citation>
    <scope>NUCLEOTIDE SEQUENCE [LARGE SCALE GENOMIC DNA]</scope>
    <source>
        <strain evidence="13 14">LVP_AGWG</strain>
    </source>
</reference>
<comment type="catalytic activity">
    <reaction evidence="9 10">
        <text>a long-chain fatty acyl-CoA + 2 NADPH + 2 H(+) = a long-chain primary fatty alcohol + 2 NADP(+) + CoA</text>
        <dbReference type="Rhea" id="RHEA:52716"/>
        <dbReference type="ChEBI" id="CHEBI:15378"/>
        <dbReference type="ChEBI" id="CHEBI:57287"/>
        <dbReference type="ChEBI" id="CHEBI:57783"/>
        <dbReference type="ChEBI" id="CHEBI:58349"/>
        <dbReference type="ChEBI" id="CHEBI:77396"/>
        <dbReference type="ChEBI" id="CHEBI:83139"/>
        <dbReference type="EC" id="1.2.1.84"/>
    </reaction>
</comment>
<dbReference type="FunCoup" id="A0A6I8TPP6">
    <property type="interactions" value="83"/>
</dbReference>
<organism evidence="13 14">
    <name type="scientific">Aedes aegypti</name>
    <name type="common">Yellowfever mosquito</name>
    <name type="synonym">Culex aegypti</name>
    <dbReference type="NCBI Taxonomy" id="7159"/>
    <lineage>
        <taxon>Eukaryota</taxon>
        <taxon>Metazoa</taxon>
        <taxon>Ecdysozoa</taxon>
        <taxon>Arthropoda</taxon>
        <taxon>Hexapoda</taxon>
        <taxon>Insecta</taxon>
        <taxon>Pterygota</taxon>
        <taxon>Neoptera</taxon>
        <taxon>Endopterygota</taxon>
        <taxon>Diptera</taxon>
        <taxon>Nematocera</taxon>
        <taxon>Culicoidea</taxon>
        <taxon>Culicidae</taxon>
        <taxon>Culicinae</taxon>
        <taxon>Aedini</taxon>
        <taxon>Aedes</taxon>
        <taxon>Stegomyia</taxon>
    </lineage>
</organism>
<dbReference type="Pfam" id="PF03015">
    <property type="entry name" value="Sterile"/>
    <property type="match status" value="1"/>
</dbReference>
<dbReference type="GO" id="GO:0035336">
    <property type="term" value="P:long-chain fatty-acyl-CoA metabolic process"/>
    <property type="evidence" value="ECO:0007669"/>
    <property type="project" value="TreeGrafter"/>
</dbReference>
<keyword evidence="7 10" id="KW-0443">Lipid metabolism</keyword>
<dbReference type="CDD" id="cd05236">
    <property type="entry name" value="FAR-N_SDR_e"/>
    <property type="match status" value="1"/>
</dbReference>
<keyword evidence="4 10" id="KW-0812">Transmembrane</keyword>
<name>A0A6I8TPP6_AEDAE</name>
<accession>A0A6I8TPP6</accession>
<evidence type="ECO:0000313" key="13">
    <source>
        <dbReference type="EnsemblMetazoa" id="AAEL014302-PB"/>
    </source>
</evidence>
<evidence type="ECO:0000256" key="3">
    <source>
        <dbReference type="ARBA" id="ARBA00022516"/>
    </source>
</evidence>
<keyword evidence="14" id="KW-1185">Reference proteome</keyword>
<evidence type="ECO:0000256" key="5">
    <source>
        <dbReference type="ARBA" id="ARBA00022857"/>
    </source>
</evidence>
<evidence type="ECO:0000259" key="11">
    <source>
        <dbReference type="Pfam" id="PF03015"/>
    </source>
</evidence>
<evidence type="ECO:0000256" key="1">
    <source>
        <dbReference type="ARBA" id="ARBA00004141"/>
    </source>
</evidence>